<feature type="domain" description="Phage tail-like C-terminal" evidence="1">
    <location>
        <begin position="121"/>
        <end position="207"/>
    </location>
</feature>
<comment type="caution">
    <text evidence="2">The sequence shown here is derived from an EMBL/GenBank/DDBJ whole genome shotgun (WGS) entry which is preliminary data.</text>
</comment>
<sequence>MLTWLDLFGMKGYYQSEPIALHVDGDGAINHVQWSCIAPADTSVIVLTSISFDGGYDWSEWRQAVNGGSIPDIQPYTPIGGLMLRYRVFLSTTDSMTTPMFEDITFTFEPVIVLDNKGDTACKPEIWMTTSGAGDFSLINTSNRNKEFKIKQLNNNETVYINNELEYIESDLPMVYRYSNFNDQYMTLPQGKNIFRVKGNAKVQFRYQFKLI</sequence>
<accession>A0A371PJB6</accession>
<proteinExistence type="predicted"/>
<dbReference type="OrthoDB" id="2587378at2"/>
<evidence type="ECO:0000313" key="2">
    <source>
        <dbReference type="EMBL" id="REK76301.1"/>
    </source>
</evidence>
<dbReference type="RefSeq" id="WP_116043155.1">
    <property type="nucleotide sequence ID" value="NZ_QUBQ01000001.1"/>
</dbReference>
<keyword evidence="3" id="KW-1185">Reference proteome</keyword>
<evidence type="ECO:0000259" key="1">
    <source>
        <dbReference type="Pfam" id="PF20753"/>
    </source>
</evidence>
<name>A0A371PJB6_9BACL</name>
<dbReference type="AlphaFoldDB" id="A0A371PJB6"/>
<protein>
    <recommendedName>
        <fullName evidence="1">Phage tail-like C-terminal domain-containing protein</fullName>
    </recommendedName>
</protein>
<dbReference type="Proteomes" id="UP000261905">
    <property type="component" value="Unassembled WGS sequence"/>
</dbReference>
<dbReference type="EMBL" id="QUBQ01000001">
    <property type="protein sequence ID" value="REK76301.1"/>
    <property type="molecule type" value="Genomic_DNA"/>
</dbReference>
<evidence type="ECO:0000313" key="3">
    <source>
        <dbReference type="Proteomes" id="UP000261905"/>
    </source>
</evidence>
<dbReference type="Pfam" id="PF20753">
    <property type="entry name" value="DUF6558_C"/>
    <property type="match status" value="1"/>
</dbReference>
<gene>
    <name evidence="2" type="ORF">DX130_04445</name>
</gene>
<dbReference type="InterPro" id="IPR048276">
    <property type="entry name" value="Phage_tail-like_C"/>
</dbReference>
<organism evidence="2 3">
    <name type="scientific">Paenibacillus paeoniae</name>
    <dbReference type="NCBI Taxonomy" id="2292705"/>
    <lineage>
        <taxon>Bacteria</taxon>
        <taxon>Bacillati</taxon>
        <taxon>Bacillota</taxon>
        <taxon>Bacilli</taxon>
        <taxon>Bacillales</taxon>
        <taxon>Paenibacillaceae</taxon>
        <taxon>Paenibacillus</taxon>
    </lineage>
</organism>
<reference evidence="2 3" key="1">
    <citation type="submission" date="2018-08" db="EMBL/GenBank/DDBJ databases">
        <title>Paenibacillus sp. M4BSY-1, whole genome shotgun sequence.</title>
        <authorList>
            <person name="Tuo L."/>
        </authorList>
    </citation>
    <scope>NUCLEOTIDE SEQUENCE [LARGE SCALE GENOMIC DNA]</scope>
    <source>
        <strain evidence="2 3">M4BSY-1</strain>
    </source>
</reference>